<dbReference type="EMBL" id="JADBJN010000001">
    <property type="protein sequence ID" value="KAG5683305.1"/>
    <property type="molecule type" value="Genomic_DNA"/>
</dbReference>
<keyword evidence="5" id="KW-0552">Olfaction</keyword>
<evidence type="ECO:0000256" key="10">
    <source>
        <dbReference type="SAM" id="Phobius"/>
    </source>
</evidence>
<dbReference type="GO" id="GO:0007165">
    <property type="term" value="P:signal transduction"/>
    <property type="evidence" value="ECO:0007669"/>
    <property type="project" value="UniProtKB-KW"/>
</dbReference>
<evidence type="ECO:0000256" key="6">
    <source>
        <dbReference type="ARBA" id="ARBA00022989"/>
    </source>
</evidence>
<evidence type="ECO:0000256" key="7">
    <source>
        <dbReference type="ARBA" id="ARBA00023136"/>
    </source>
</evidence>
<evidence type="ECO:0000256" key="8">
    <source>
        <dbReference type="ARBA" id="ARBA00023170"/>
    </source>
</evidence>
<evidence type="ECO:0000256" key="1">
    <source>
        <dbReference type="ARBA" id="ARBA00004651"/>
    </source>
</evidence>
<evidence type="ECO:0000256" key="9">
    <source>
        <dbReference type="ARBA" id="ARBA00023224"/>
    </source>
</evidence>
<feature type="transmembrane region" description="Helical" evidence="10">
    <location>
        <begin position="41"/>
        <end position="60"/>
    </location>
</feature>
<feature type="transmembrane region" description="Helical" evidence="10">
    <location>
        <begin position="145"/>
        <end position="166"/>
    </location>
</feature>
<feature type="transmembrane region" description="Helical" evidence="10">
    <location>
        <begin position="248"/>
        <end position="271"/>
    </location>
</feature>
<dbReference type="GO" id="GO:0005886">
    <property type="term" value="C:plasma membrane"/>
    <property type="evidence" value="ECO:0007669"/>
    <property type="project" value="UniProtKB-SubCell"/>
</dbReference>
<evidence type="ECO:0000313" key="11">
    <source>
        <dbReference type="EMBL" id="KAG5683305.1"/>
    </source>
</evidence>
<reference evidence="11" key="1">
    <citation type="submission" date="2021-03" db="EMBL/GenBank/DDBJ databases">
        <title>Chromosome level genome of the anhydrobiotic midge Polypedilum vanderplanki.</title>
        <authorList>
            <person name="Yoshida Y."/>
            <person name="Kikawada T."/>
            <person name="Gusev O."/>
        </authorList>
    </citation>
    <scope>NUCLEOTIDE SEQUENCE</scope>
    <source>
        <strain evidence="11">NIAS01</strain>
        <tissue evidence="11">Whole body or cell culture</tissue>
    </source>
</reference>
<gene>
    <name evidence="11" type="ORF">PVAND_012592</name>
</gene>
<evidence type="ECO:0000313" key="12">
    <source>
        <dbReference type="Proteomes" id="UP001107558"/>
    </source>
</evidence>
<evidence type="ECO:0000256" key="2">
    <source>
        <dbReference type="ARBA" id="ARBA00022475"/>
    </source>
</evidence>
<proteinExistence type="predicted"/>
<evidence type="ECO:0008006" key="13">
    <source>
        <dbReference type="Google" id="ProtNLM"/>
    </source>
</evidence>
<dbReference type="PANTHER" id="PTHR21137:SF35">
    <property type="entry name" value="ODORANT RECEPTOR 19A-RELATED"/>
    <property type="match status" value="1"/>
</dbReference>
<evidence type="ECO:0000256" key="4">
    <source>
        <dbReference type="ARBA" id="ARBA00022692"/>
    </source>
</evidence>
<accession>A0A9J6CM40</accession>
<keyword evidence="7 10" id="KW-0472">Membrane</keyword>
<dbReference type="Proteomes" id="UP001107558">
    <property type="component" value="Chromosome 1"/>
</dbReference>
<sequence>MKVLGKIFFILVFTTVTLYALSNSNYLIELSVTHEFNLEKFTTSFSYSATISMLLVRYSCIYHNKDAIQKIIDFLPKEYKISEIQPHKIDKFLNNFGTFIKIHRYFHFQALIYPPMLVLINFINTGEKMFPFEVKFPFYAFRNEIYPFLLLWVLISHYIYVLSYVVSENITYGLTTIISVELKLLAVKYQNSFSNLEDLKVFIKNQNELYDIIEELQRIYGISFFANFLMSSILLCFTAFMTSVSPDLQLLIFNAIFCLITMIQIFIQCFFGQILYDANLNLVDSIYECGWENMKDVNLKKFLVFVIKRSQKCAAFSLLGIWKITLEQFKSVSLKFQ</sequence>
<comment type="caution">
    <text evidence="11">The sequence shown here is derived from an EMBL/GenBank/DDBJ whole genome shotgun (WGS) entry which is preliminary data.</text>
</comment>
<keyword evidence="4 10" id="KW-0812">Transmembrane</keyword>
<dbReference type="Pfam" id="PF02949">
    <property type="entry name" value="7tm_6"/>
    <property type="match status" value="1"/>
</dbReference>
<dbReference type="AlphaFoldDB" id="A0A9J6CM40"/>
<keyword evidence="9" id="KW-0807">Transducer</keyword>
<keyword evidence="12" id="KW-1185">Reference proteome</keyword>
<evidence type="ECO:0000256" key="3">
    <source>
        <dbReference type="ARBA" id="ARBA00022606"/>
    </source>
</evidence>
<feature type="transmembrane region" description="Helical" evidence="10">
    <location>
        <begin position="105"/>
        <end position="125"/>
    </location>
</feature>
<dbReference type="OrthoDB" id="7757420at2759"/>
<dbReference type="PANTHER" id="PTHR21137">
    <property type="entry name" value="ODORANT RECEPTOR"/>
    <property type="match status" value="1"/>
</dbReference>
<dbReference type="GO" id="GO:0004984">
    <property type="term" value="F:olfactory receptor activity"/>
    <property type="evidence" value="ECO:0007669"/>
    <property type="project" value="InterPro"/>
</dbReference>
<keyword evidence="6 10" id="KW-1133">Transmembrane helix</keyword>
<feature type="transmembrane region" description="Helical" evidence="10">
    <location>
        <begin position="219"/>
        <end position="242"/>
    </location>
</feature>
<keyword evidence="3" id="KW-0716">Sensory transduction</keyword>
<comment type="subcellular location">
    <subcellularLocation>
        <location evidence="1">Cell membrane</location>
        <topology evidence="1">Multi-pass membrane protein</topology>
    </subcellularLocation>
</comment>
<keyword evidence="2" id="KW-1003">Cell membrane</keyword>
<dbReference type="InterPro" id="IPR004117">
    <property type="entry name" value="7tm6_olfct_rcpt"/>
</dbReference>
<keyword evidence="8" id="KW-0675">Receptor</keyword>
<dbReference type="GO" id="GO:0005549">
    <property type="term" value="F:odorant binding"/>
    <property type="evidence" value="ECO:0007669"/>
    <property type="project" value="InterPro"/>
</dbReference>
<evidence type="ECO:0000256" key="5">
    <source>
        <dbReference type="ARBA" id="ARBA00022725"/>
    </source>
</evidence>
<name>A0A9J6CM40_POLVA</name>
<organism evidence="11 12">
    <name type="scientific">Polypedilum vanderplanki</name>
    <name type="common">Sleeping chironomid midge</name>
    <dbReference type="NCBI Taxonomy" id="319348"/>
    <lineage>
        <taxon>Eukaryota</taxon>
        <taxon>Metazoa</taxon>
        <taxon>Ecdysozoa</taxon>
        <taxon>Arthropoda</taxon>
        <taxon>Hexapoda</taxon>
        <taxon>Insecta</taxon>
        <taxon>Pterygota</taxon>
        <taxon>Neoptera</taxon>
        <taxon>Endopterygota</taxon>
        <taxon>Diptera</taxon>
        <taxon>Nematocera</taxon>
        <taxon>Chironomoidea</taxon>
        <taxon>Chironomidae</taxon>
        <taxon>Chironominae</taxon>
        <taxon>Polypedilum</taxon>
        <taxon>Polypedilum</taxon>
    </lineage>
</organism>
<protein>
    <recommendedName>
        <fullName evidence="13">Odorant receptor</fullName>
    </recommendedName>
</protein>